<name>A0A1H9BKG3_9GAMM</name>
<dbReference type="Pfam" id="PF01061">
    <property type="entry name" value="ABC2_membrane"/>
    <property type="match status" value="1"/>
</dbReference>
<keyword evidence="8 9" id="KW-0472">Membrane</keyword>
<sequence length="267" mass="29168">MDRSLQQLTALWRFRHFVLGEVAKEFRARFARSRLGALWIILHPLALVAVYALVLSAVLAAKLPGIDSPYAFAIYLTAGIFAWSLFADILTRCTRLFVEQGNVLKKVVFPRITLPIIVLGVALIDNLVLLLAILIIFGLLGHWPGGQILWLPLLLLLNMALALGLGLILGTLNVFIRDVGQVVPIALQFGFWLTPIVYTPDILPAALAALLAWSPLFPLVGAYQSVLVFNTAPEPAHLLALATLVTGLLALALILFRRASAEMVDLL</sequence>
<dbReference type="InterPro" id="IPR013525">
    <property type="entry name" value="ABC2_TM"/>
</dbReference>
<reference evidence="11 12" key="1">
    <citation type="submission" date="2016-10" db="EMBL/GenBank/DDBJ databases">
        <authorList>
            <person name="de Groot N.N."/>
        </authorList>
    </citation>
    <scope>NUCLEOTIDE SEQUENCE [LARGE SCALE GENOMIC DNA]</scope>
    <source>
        <strain evidence="11 12">B7-7</strain>
    </source>
</reference>
<dbReference type="GO" id="GO:0015774">
    <property type="term" value="P:polysaccharide transport"/>
    <property type="evidence" value="ECO:0007669"/>
    <property type="project" value="UniProtKB-KW"/>
</dbReference>
<dbReference type="GO" id="GO:0140359">
    <property type="term" value="F:ABC-type transporter activity"/>
    <property type="evidence" value="ECO:0007669"/>
    <property type="project" value="InterPro"/>
</dbReference>
<feature type="domain" description="ABC transmembrane type-2" evidence="10">
    <location>
        <begin position="35"/>
        <end position="259"/>
    </location>
</feature>
<feature type="transmembrane region" description="Helical" evidence="9">
    <location>
        <begin position="196"/>
        <end position="216"/>
    </location>
</feature>
<evidence type="ECO:0000259" key="10">
    <source>
        <dbReference type="PROSITE" id="PS51012"/>
    </source>
</evidence>
<feature type="transmembrane region" description="Helical" evidence="9">
    <location>
        <begin position="37"/>
        <end position="60"/>
    </location>
</feature>
<organism evidence="11 12">
    <name type="scientific">Ectothiorhodospira magna</name>
    <dbReference type="NCBI Taxonomy" id="867345"/>
    <lineage>
        <taxon>Bacteria</taxon>
        <taxon>Pseudomonadati</taxon>
        <taxon>Pseudomonadota</taxon>
        <taxon>Gammaproteobacteria</taxon>
        <taxon>Chromatiales</taxon>
        <taxon>Ectothiorhodospiraceae</taxon>
        <taxon>Ectothiorhodospira</taxon>
    </lineage>
</organism>
<evidence type="ECO:0000256" key="9">
    <source>
        <dbReference type="RuleBase" id="RU361157"/>
    </source>
</evidence>
<keyword evidence="12" id="KW-1185">Reference proteome</keyword>
<proteinExistence type="inferred from homology"/>
<feature type="transmembrane region" description="Helical" evidence="9">
    <location>
        <begin position="149"/>
        <end position="175"/>
    </location>
</feature>
<evidence type="ECO:0000256" key="6">
    <source>
        <dbReference type="ARBA" id="ARBA00022989"/>
    </source>
</evidence>
<dbReference type="AlphaFoldDB" id="A0A1H9BKG3"/>
<evidence type="ECO:0000256" key="5">
    <source>
        <dbReference type="ARBA" id="ARBA00022692"/>
    </source>
</evidence>
<feature type="transmembrane region" description="Helical" evidence="9">
    <location>
        <begin position="236"/>
        <end position="256"/>
    </location>
</feature>
<keyword evidence="6 9" id="KW-1133">Transmembrane helix</keyword>
<dbReference type="STRING" id="867345.SAMN05421693_10967"/>
<evidence type="ECO:0000256" key="8">
    <source>
        <dbReference type="ARBA" id="ARBA00023136"/>
    </source>
</evidence>
<keyword evidence="5 9" id="KW-0812">Transmembrane</keyword>
<dbReference type="GO" id="GO:0015920">
    <property type="term" value="P:lipopolysaccharide transport"/>
    <property type="evidence" value="ECO:0007669"/>
    <property type="project" value="TreeGrafter"/>
</dbReference>
<dbReference type="PANTHER" id="PTHR30413:SF10">
    <property type="entry name" value="CAPSULE POLYSACCHARIDE EXPORT INNER-MEMBRANE PROTEIN CTRC"/>
    <property type="match status" value="1"/>
</dbReference>
<gene>
    <name evidence="11" type="ORF">SAMN05421693_10967</name>
</gene>
<dbReference type="InterPro" id="IPR047817">
    <property type="entry name" value="ABC2_TM_bact-type"/>
</dbReference>
<dbReference type="Proteomes" id="UP000199496">
    <property type="component" value="Unassembled WGS sequence"/>
</dbReference>
<evidence type="ECO:0000256" key="4">
    <source>
        <dbReference type="ARBA" id="ARBA00022475"/>
    </source>
</evidence>
<evidence type="ECO:0000256" key="3">
    <source>
        <dbReference type="ARBA" id="ARBA00022448"/>
    </source>
</evidence>
<dbReference type="PROSITE" id="PS51012">
    <property type="entry name" value="ABC_TM2"/>
    <property type="match status" value="1"/>
</dbReference>
<evidence type="ECO:0000313" key="12">
    <source>
        <dbReference type="Proteomes" id="UP000199496"/>
    </source>
</evidence>
<keyword evidence="4 9" id="KW-1003">Cell membrane</keyword>
<dbReference type="GO" id="GO:0005886">
    <property type="term" value="C:plasma membrane"/>
    <property type="evidence" value="ECO:0007669"/>
    <property type="project" value="UniProtKB-SubCell"/>
</dbReference>
<keyword evidence="3 9" id="KW-0813">Transport</keyword>
<dbReference type="PANTHER" id="PTHR30413">
    <property type="entry name" value="INNER MEMBRANE TRANSPORT PERMEASE"/>
    <property type="match status" value="1"/>
</dbReference>
<accession>A0A1H9BKG3</accession>
<keyword evidence="7" id="KW-0762">Sugar transport</keyword>
<dbReference type="RefSeq" id="WP_090205402.1">
    <property type="nucleotide sequence ID" value="NZ_FOFO01000009.1"/>
</dbReference>
<keyword evidence="7" id="KW-0625">Polysaccharide transport</keyword>
<feature type="transmembrane region" description="Helical" evidence="9">
    <location>
        <begin position="72"/>
        <end position="91"/>
    </location>
</feature>
<evidence type="ECO:0000256" key="2">
    <source>
        <dbReference type="ARBA" id="ARBA00007783"/>
    </source>
</evidence>
<evidence type="ECO:0000256" key="1">
    <source>
        <dbReference type="ARBA" id="ARBA00004651"/>
    </source>
</evidence>
<dbReference type="EMBL" id="FOFO01000009">
    <property type="protein sequence ID" value="SEP89452.1"/>
    <property type="molecule type" value="Genomic_DNA"/>
</dbReference>
<comment type="subcellular location">
    <subcellularLocation>
        <location evidence="9">Cell inner membrane</location>
        <topology evidence="9">Multi-pass membrane protein</topology>
    </subcellularLocation>
    <subcellularLocation>
        <location evidence="1">Cell membrane</location>
        <topology evidence="1">Multi-pass membrane protein</topology>
    </subcellularLocation>
</comment>
<evidence type="ECO:0000256" key="7">
    <source>
        <dbReference type="ARBA" id="ARBA00023047"/>
    </source>
</evidence>
<feature type="transmembrane region" description="Helical" evidence="9">
    <location>
        <begin position="112"/>
        <end position="137"/>
    </location>
</feature>
<comment type="similarity">
    <text evidence="2 9">Belongs to the ABC-2 integral membrane protein family.</text>
</comment>
<evidence type="ECO:0000313" key="11">
    <source>
        <dbReference type="EMBL" id="SEP89452.1"/>
    </source>
</evidence>
<protein>
    <recommendedName>
        <fullName evidence="9">Transport permease protein</fullName>
    </recommendedName>
</protein>
<dbReference type="OrthoDB" id="9786910at2"/>